<dbReference type="Proteomes" id="UP000636800">
    <property type="component" value="Chromosome 3"/>
</dbReference>
<name>A0A835RMJ9_VANPL</name>
<evidence type="ECO:0000313" key="2">
    <source>
        <dbReference type="EMBL" id="KAG0490455.1"/>
    </source>
</evidence>
<evidence type="ECO:0000313" key="4">
    <source>
        <dbReference type="Proteomes" id="UP000639772"/>
    </source>
</evidence>
<dbReference type="EMBL" id="JADCNL010000003">
    <property type="protein sequence ID" value="KAG0488712.1"/>
    <property type="molecule type" value="Genomic_DNA"/>
</dbReference>
<proteinExistence type="predicted"/>
<evidence type="ECO:0000313" key="3">
    <source>
        <dbReference type="Proteomes" id="UP000636800"/>
    </source>
</evidence>
<reference evidence="3 4" key="1">
    <citation type="journal article" date="2020" name="Nat. Food">
        <title>A phased Vanilla planifolia genome enables genetic improvement of flavour and production.</title>
        <authorList>
            <person name="Hasing T."/>
            <person name="Tang H."/>
            <person name="Brym M."/>
            <person name="Khazi F."/>
            <person name="Huang T."/>
            <person name="Chambers A.H."/>
        </authorList>
    </citation>
    <scope>NUCLEOTIDE SEQUENCE [LARGE SCALE GENOMIC DNA]</scope>
    <source>
        <tissue evidence="1">Leaf</tissue>
    </source>
</reference>
<sequence length="76" mass="8657">MICQEACYRRSIRFSKQLTGSKLLHCLPWSVLIKQFSGNPERQAGHSHYQPREPKMISKADLPSGCAVSFQQTFSD</sequence>
<dbReference type="AlphaFoldDB" id="A0A835RMJ9"/>
<comment type="caution">
    <text evidence="1">The sequence shown here is derived from an EMBL/GenBank/DDBJ whole genome shotgun (WGS) entry which is preliminary data.</text>
</comment>
<protein>
    <submittedName>
        <fullName evidence="1">Uncharacterized protein</fullName>
    </submittedName>
</protein>
<evidence type="ECO:0000313" key="1">
    <source>
        <dbReference type="EMBL" id="KAG0488712.1"/>
    </source>
</evidence>
<dbReference type="Proteomes" id="UP000639772">
    <property type="component" value="Chromosome 3"/>
</dbReference>
<gene>
    <name evidence="2" type="ORF">HPP92_007318</name>
    <name evidence="1" type="ORF">HPP92_007523</name>
</gene>
<organism evidence="1 3">
    <name type="scientific">Vanilla planifolia</name>
    <name type="common">Vanilla</name>
    <dbReference type="NCBI Taxonomy" id="51239"/>
    <lineage>
        <taxon>Eukaryota</taxon>
        <taxon>Viridiplantae</taxon>
        <taxon>Streptophyta</taxon>
        <taxon>Embryophyta</taxon>
        <taxon>Tracheophyta</taxon>
        <taxon>Spermatophyta</taxon>
        <taxon>Magnoliopsida</taxon>
        <taxon>Liliopsida</taxon>
        <taxon>Asparagales</taxon>
        <taxon>Orchidaceae</taxon>
        <taxon>Vanilloideae</taxon>
        <taxon>Vanilleae</taxon>
        <taxon>Vanilla</taxon>
    </lineage>
</organism>
<dbReference type="EMBL" id="JADCNM010000003">
    <property type="protein sequence ID" value="KAG0490455.1"/>
    <property type="molecule type" value="Genomic_DNA"/>
</dbReference>
<keyword evidence="3" id="KW-1185">Reference proteome</keyword>
<accession>A0A835RMJ9</accession>